<dbReference type="RefSeq" id="XP_042914279.1">
    <property type="nucleotide sequence ID" value="XM_043072828.1"/>
</dbReference>
<dbReference type="Proteomes" id="UP000006906">
    <property type="component" value="Unassembled WGS sequence"/>
</dbReference>
<dbReference type="AlphaFoldDB" id="A0A2K3CNL5"/>
<feature type="compositionally biased region" description="Low complexity" evidence="1">
    <location>
        <begin position="542"/>
        <end position="555"/>
    </location>
</feature>
<feature type="compositionally biased region" description="Pro residues" evidence="1">
    <location>
        <begin position="266"/>
        <end position="282"/>
    </location>
</feature>
<reference evidence="2 3" key="1">
    <citation type="journal article" date="2007" name="Science">
        <title>The Chlamydomonas genome reveals the evolution of key animal and plant functions.</title>
        <authorList>
            <person name="Merchant S.S."/>
            <person name="Prochnik S.E."/>
            <person name="Vallon O."/>
            <person name="Harris E.H."/>
            <person name="Karpowicz S.J."/>
            <person name="Witman G.B."/>
            <person name="Terry A."/>
            <person name="Salamov A."/>
            <person name="Fritz-Laylin L.K."/>
            <person name="Marechal-Drouard L."/>
            <person name="Marshall W.F."/>
            <person name="Qu L.H."/>
            <person name="Nelson D.R."/>
            <person name="Sanderfoot A.A."/>
            <person name="Spalding M.H."/>
            <person name="Kapitonov V.V."/>
            <person name="Ren Q."/>
            <person name="Ferris P."/>
            <person name="Lindquist E."/>
            <person name="Shapiro H."/>
            <person name="Lucas S.M."/>
            <person name="Grimwood J."/>
            <person name="Schmutz J."/>
            <person name="Cardol P."/>
            <person name="Cerutti H."/>
            <person name="Chanfreau G."/>
            <person name="Chen C.L."/>
            <person name="Cognat V."/>
            <person name="Croft M.T."/>
            <person name="Dent R."/>
            <person name="Dutcher S."/>
            <person name="Fernandez E."/>
            <person name="Fukuzawa H."/>
            <person name="Gonzalez-Ballester D."/>
            <person name="Gonzalez-Halphen D."/>
            <person name="Hallmann A."/>
            <person name="Hanikenne M."/>
            <person name="Hippler M."/>
            <person name="Inwood W."/>
            <person name="Jabbari K."/>
            <person name="Kalanon M."/>
            <person name="Kuras R."/>
            <person name="Lefebvre P.A."/>
            <person name="Lemaire S.D."/>
            <person name="Lobanov A.V."/>
            <person name="Lohr M."/>
            <person name="Manuell A."/>
            <person name="Meier I."/>
            <person name="Mets L."/>
            <person name="Mittag M."/>
            <person name="Mittelmeier T."/>
            <person name="Moroney J.V."/>
            <person name="Moseley J."/>
            <person name="Napoli C."/>
            <person name="Nedelcu A.M."/>
            <person name="Niyogi K."/>
            <person name="Novoselov S.V."/>
            <person name="Paulsen I.T."/>
            <person name="Pazour G."/>
            <person name="Purton S."/>
            <person name="Ral J.P."/>
            <person name="Riano-Pachon D.M."/>
            <person name="Riekhof W."/>
            <person name="Rymarquis L."/>
            <person name="Schroda M."/>
            <person name="Stern D."/>
            <person name="Umen J."/>
            <person name="Willows R."/>
            <person name="Wilson N."/>
            <person name="Zimmer S.L."/>
            <person name="Allmer J."/>
            <person name="Balk J."/>
            <person name="Bisova K."/>
            <person name="Chen C.J."/>
            <person name="Elias M."/>
            <person name="Gendler K."/>
            <person name="Hauser C."/>
            <person name="Lamb M.R."/>
            <person name="Ledford H."/>
            <person name="Long J.C."/>
            <person name="Minagawa J."/>
            <person name="Page M.D."/>
            <person name="Pan J."/>
            <person name="Pootakham W."/>
            <person name="Roje S."/>
            <person name="Rose A."/>
            <person name="Stahlberg E."/>
            <person name="Terauchi A.M."/>
            <person name="Yang P."/>
            <person name="Ball S."/>
            <person name="Bowler C."/>
            <person name="Dieckmann C.L."/>
            <person name="Gladyshev V.N."/>
            <person name="Green P."/>
            <person name="Jorgensen R."/>
            <person name="Mayfield S."/>
            <person name="Mueller-Roeber B."/>
            <person name="Rajamani S."/>
            <person name="Sayre R.T."/>
            <person name="Brokstein P."/>
            <person name="Dubchak I."/>
            <person name="Goodstein D."/>
            <person name="Hornick L."/>
            <person name="Huang Y.W."/>
            <person name="Jhaveri J."/>
            <person name="Luo Y."/>
            <person name="Martinez D."/>
            <person name="Ngau W.C."/>
            <person name="Otillar B."/>
            <person name="Poliakov A."/>
            <person name="Porter A."/>
            <person name="Szajkowski L."/>
            <person name="Werner G."/>
            <person name="Zhou K."/>
            <person name="Grigoriev I.V."/>
            <person name="Rokhsar D.S."/>
            <person name="Grossman A.R."/>
        </authorList>
    </citation>
    <scope>NUCLEOTIDE SEQUENCE [LARGE SCALE GENOMIC DNA]</scope>
    <source>
        <strain evidence="3">CC-503</strain>
    </source>
</reference>
<feature type="compositionally biased region" description="Low complexity" evidence="1">
    <location>
        <begin position="659"/>
        <end position="671"/>
    </location>
</feature>
<keyword evidence="3" id="KW-1185">Reference proteome</keyword>
<feature type="region of interest" description="Disordered" evidence="1">
    <location>
        <begin position="248"/>
        <end position="287"/>
    </location>
</feature>
<dbReference type="EMBL" id="KZ454945">
    <property type="protein sequence ID" value="PNW69868.1"/>
    <property type="molecule type" value="Genomic_DNA"/>
</dbReference>
<feature type="region of interest" description="Disordered" evidence="1">
    <location>
        <begin position="542"/>
        <end position="703"/>
    </location>
</feature>
<name>A0A2K3CNL5_CHLRE</name>
<feature type="compositionally biased region" description="Polar residues" evidence="1">
    <location>
        <begin position="144"/>
        <end position="154"/>
    </location>
</feature>
<dbReference type="KEGG" id="cre:CHLRE_18g749997v5"/>
<evidence type="ECO:0000313" key="2">
    <source>
        <dbReference type="EMBL" id="PNW69868.1"/>
    </source>
</evidence>
<sequence length="703" mass="73089">MTGKHDAASTAVVFPGAAEESPPRPTQQHEQRLCCRIGPTGSHGALALQVPVSARMHMRPLLHVGLRPDLTLELALGPQPQEAAPHDGYHLMAANRQLQKAQGQTRRSRRVGDSTESSLGEDGGMSSKRRRYTPARAAGDVASQGKQEVTASQQKAEEARGHQATVVGDEEAGAGPFQVSVGAQAVGEGGGEGSNKRRCHAPVGAAGPDMAWPHAFGGEAARRRWDDVGVSVEEVGAGLSPPVSFAAATAEAARSKPPASQHVPPSRLPSPHSPAGPPPPPPREPEPAELQAVWRLMLQVPAAQMQAAHALERRRAVLAAAVASPAAVPAADGGPALSRFRCSLREVVGLLLRARVATLLPATRLSCGPGAGGRGACRCGALRLLGSCAPALPCCCWRSAAHYLVAACEAVADCYGALADAAERDAEEGSRRWMQQLGQEEHKRKQALVNGDDEEWDEREEERQSHDGTEEDRKQESVGRAAPRAAGSGGRGTSSAAAAPPAVAAGCSAAEQLAGRMEGAVEAVRDVLAEALGRLWRQPEAAGACAGGQQPQAQPQPAPRHDHRQQEQQRDLPRRQDHLRSPPQQLLLLPDQQRPNEGKEEGEGGAVVQARVQHVSRAAEAGAAGPAREGVRVNAQPPAAEPAPAAAAAKGSRSRSGNRGRYGNSSSNGISSSGGGSSGGSSCESMRAPSWNSHVEAAGKPAT</sequence>
<organism evidence="2 3">
    <name type="scientific">Chlamydomonas reinhardtii</name>
    <name type="common">Chlamydomonas smithii</name>
    <dbReference type="NCBI Taxonomy" id="3055"/>
    <lineage>
        <taxon>Eukaryota</taxon>
        <taxon>Viridiplantae</taxon>
        <taxon>Chlorophyta</taxon>
        <taxon>core chlorophytes</taxon>
        <taxon>Chlorophyceae</taxon>
        <taxon>CS clade</taxon>
        <taxon>Chlamydomonadales</taxon>
        <taxon>Chlamydomonadaceae</taxon>
        <taxon>Chlamydomonas</taxon>
    </lineage>
</organism>
<feature type="compositionally biased region" description="Low complexity" evidence="1">
    <location>
        <begin position="582"/>
        <end position="593"/>
    </location>
</feature>
<feature type="compositionally biased region" description="Basic and acidic residues" evidence="1">
    <location>
        <begin position="564"/>
        <end position="580"/>
    </location>
</feature>
<protein>
    <submittedName>
        <fullName evidence="2">Uncharacterized protein</fullName>
    </submittedName>
</protein>
<feature type="region of interest" description="Disordered" evidence="1">
    <location>
        <begin position="437"/>
        <end position="498"/>
    </location>
</feature>
<accession>A0A2K3CNL5</accession>
<dbReference type="Gramene" id="PNW69868">
    <property type="protein sequence ID" value="PNW69868"/>
    <property type="gene ID" value="CHLRE_18g749997v5"/>
</dbReference>
<feature type="compositionally biased region" description="Low complexity" evidence="1">
    <location>
        <begin position="618"/>
        <end position="651"/>
    </location>
</feature>
<proteinExistence type="predicted"/>
<feature type="compositionally biased region" description="Basic and acidic residues" evidence="1">
    <location>
        <begin position="461"/>
        <end position="477"/>
    </location>
</feature>
<feature type="compositionally biased region" description="Acidic residues" evidence="1">
    <location>
        <begin position="451"/>
        <end position="460"/>
    </location>
</feature>
<dbReference type="OrthoDB" id="10678278at2759"/>
<evidence type="ECO:0000313" key="3">
    <source>
        <dbReference type="Proteomes" id="UP000006906"/>
    </source>
</evidence>
<gene>
    <name evidence="2" type="ORF">CHLRE_18g749997v5</name>
</gene>
<dbReference type="InParanoid" id="A0A2K3CNL5"/>
<dbReference type="GeneID" id="66057245"/>
<feature type="region of interest" description="Disordered" evidence="1">
    <location>
        <begin position="97"/>
        <end position="164"/>
    </location>
</feature>
<feature type="region of interest" description="Disordered" evidence="1">
    <location>
        <begin position="1"/>
        <end position="30"/>
    </location>
</feature>
<evidence type="ECO:0000256" key="1">
    <source>
        <dbReference type="SAM" id="MobiDB-lite"/>
    </source>
</evidence>